<dbReference type="OrthoDB" id="6090442at2759"/>
<keyword evidence="1" id="KW-0812">Transmembrane</keyword>
<reference evidence="2" key="1">
    <citation type="submission" date="2021-03" db="EMBL/GenBank/DDBJ databases">
        <authorList>
            <person name="Bekaert M."/>
        </authorList>
    </citation>
    <scope>NUCLEOTIDE SEQUENCE</scope>
</reference>
<dbReference type="Gene3D" id="3.40.50.1110">
    <property type="entry name" value="SGNH hydrolase"/>
    <property type="match status" value="2"/>
</dbReference>
<evidence type="ECO:0008006" key="4">
    <source>
        <dbReference type="Google" id="ProtNLM"/>
    </source>
</evidence>
<name>A0A8S3TD19_MYTED</name>
<dbReference type="SUPFAM" id="SSF52266">
    <property type="entry name" value="SGNH hydrolase"/>
    <property type="match status" value="2"/>
</dbReference>
<keyword evidence="1" id="KW-1133">Transmembrane helix</keyword>
<feature type="transmembrane region" description="Helical" evidence="1">
    <location>
        <begin position="9"/>
        <end position="31"/>
    </location>
</feature>
<feature type="transmembrane region" description="Helical" evidence="1">
    <location>
        <begin position="81"/>
        <end position="100"/>
    </location>
</feature>
<proteinExistence type="predicted"/>
<evidence type="ECO:0000256" key="1">
    <source>
        <dbReference type="SAM" id="Phobius"/>
    </source>
</evidence>
<sequence length="631" mass="72076">MDKGQYVKLTVAIIITGMCFMMYCGVFNNIIELKWNFNTTLITLKLNTQLVEMKLNTEPFHSCTGLNCTNFFKSYFWKKNYKSVVFLGDSCMYRLFLAILGKKRPCKVRKQAGRCNLISYLGQQRRSNWTKPSSAEGPVGYGLTHPFCTDCSGCNSALFSCGEIKTEYISVEYARDVEIQSTIGNTTQEAVSLYFNSNFTNVCVVNSGFHDMVLPALTDQLYVKNVQFYVQHLVHTCQNVIWISTTAVRGDKGFPQNNRRIQLWNRLIKEMLRNKFPKVGFMDFFPISNSTKAHRDNVHLTAALYKLLAGIRLLISSEDIMDKGQYVKLTVAIIITGMCLLIYSGVFNNIVEIKWDTTLIKLNWNTRLIELKSNTVPFHSCTGRNCTNFLKSYFGKKTYKSVVFLGDSCMHRLFMAILEKKRPCKVIKQAFRCNLISYLGQQKLSNWTKPSSIEGPVLYGLTHPFCTDCSGCNSALFHCGETKIEYVSVEYARDVEIQSTIGNTTQEAVSLYLNSSFTNVCVVNSGIHDMMLPALTDQLYVQNVQFYVQHLVHICQNVIWISTTAVRGDKIFSQNNRRIQLWNRLIKGMIRDKFPKVGFMDLFPLSNSTKAHRDNVHLKPALYKLLASFFT</sequence>
<keyword evidence="3" id="KW-1185">Reference proteome</keyword>
<accession>A0A8S3TD19</accession>
<keyword evidence="1" id="KW-0472">Membrane</keyword>
<protein>
    <recommendedName>
        <fullName evidence="4">SGNH domain-containing protein</fullName>
    </recommendedName>
</protein>
<dbReference type="Proteomes" id="UP000683360">
    <property type="component" value="Unassembled WGS sequence"/>
</dbReference>
<evidence type="ECO:0000313" key="2">
    <source>
        <dbReference type="EMBL" id="CAG2231615.1"/>
    </source>
</evidence>
<dbReference type="AlphaFoldDB" id="A0A8S3TD19"/>
<organism evidence="2 3">
    <name type="scientific">Mytilus edulis</name>
    <name type="common">Blue mussel</name>
    <dbReference type="NCBI Taxonomy" id="6550"/>
    <lineage>
        <taxon>Eukaryota</taxon>
        <taxon>Metazoa</taxon>
        <taxon>Spiralia</taxon>
        <taxon>Lophotrochozoa</taxon>
        <taxon>Mollusca</taxon>
        <taxon>Bivalvia</taxon>
        <taxon>Autobranchia</taxon>
        <taxon>Pteriomorphia</taxon>
        <taxon>Mytilida</taxon>
        <taxon>Mytiloidea</taxon>
        <taxon>Mytilidae</taxon>
        <taxon>Mytilinae</taxon>
        <taxon>Mytilus</taxon>
    </lineage>
</organism>
<gene>
    <name evidence="2" type="ORF">MEDL_44381</name>
</gene>
<feature type="transmembrane region" description="Helical" evidence="1">
    <location>
        <begin position="326"/>
        <end position="346"/>
    </location>
</feature>
<dbReference type="EMBL" id="CAJPWZ010002149">
    <property type="protein sequence ID" value="CAG2231615.1"/>
    <property type="molecule type" value="Genomic_DNA"/>
</dbReference>
<dbReference type="InterPro" id="IPR036514">
    <property type="entry name" value="SGNH_hydro_sf"/>
</dbReference>
<comment type="caution">
    <text evidence="2">The sequence shown here is derived from an EMBL/GenBank/DDBJ whole genome shotgun (WGS) entry which is preliminary data.</text>
</comment>
<evidence type="ECO:0000313" key="3">
    <source>
        <dbReference type="Proteomes" id="UP000683360"/>
    </source>
</evidence>